<dbReference type="PANTHER" id="PTHR10509:SF14">
    <property type="entry name" value="CAFFEOYL-COA O-METHYLTRANSFERASE 3-RELATED"/>
    <property type="match status" value="1"/>
</dbReference>
<dbReference type="Gene3D" id="3.40.50.150">
    <property type="entry name" value="Vaccinia Virus protein VP39"/>
    <property type="match status" value="1"/>
</dbReference>
<accession>A0A061H8M9</accession>
<dbReference type="CDD" id="cd02440">
    <property type="entry name" value="AdoMet_MTases"/>
    <property type="match status" value="1"/>
</dbReference>
<gene>
    <name evidence="5" type="ORF">PFL1_04197</name>
</gene>
<dbReference type="HOGENOM" id="CLU_067676_1_2_1"/>
<evidence type="ECO:0000313" key="6">
    <source>
        <dbReference type="Proteomes" id="UP000053664"/>
    </source>
</evidence>
<proteinExistence type="inferred from homology"/>
<dbReference type="AlphaFoldDB" id="A0A061H8M9"/>
<keyword evidence="3" id="KW-0949">S-adenosyl-L-methionine</keyword>
<protein>
    <recommendedName>
        <fullName evidence="7">O-methyltransferase</fullName>
    </recommendedName>
</protein>
<evidence type="ECO:0000256" key="2">
    <source>
        <dbReference type="ARBA" id="ARBA00022679"/>
    </source>
</evidence>
<dbReference type="EMBL" id="KE361635">
    <property type="protein sequence ID" value="EPQ28370.1"/>
    <property type="molecule type" value="Genomic_DNA"/>
</dbReference>
<dbReference type="PANTHER" id="PTHR10509">
    <property type="entry name" value="O-METHYLTRANSFERASE-RELATED"/>
    <property type="match status" value="1"/>
</dbReference>
<keyword evidence="2" id="KW-0808">Transferase</keyword>
<name>A0A061H8M9_9BASI</name>
<evidence type="ECO:0000256" key="4">
    <source>
        <dbReference type="ARBA" id="ARBA00023453"/>
    </source>
</evidence>
<dbReference type="KEGG" id="pfp:PFL1_04197"/>
<dbReference type="InterPro" id="IPR002935">
    <property type="entry name" value="SAM_O-MeTrfase"/>
</dbReference>
<organism evidence="5 6">
    <name type="scientific">Pseudozyma flocculosa PF-1</name>
    <dbReference type="NCBI Taxonomy" id="1277687"/>
    <lineage>
        <taxon>Eukaryota</taxon>
        <taxon>Fungi</taxon>
        <taxon>Dikarya</taxon>
        <taxon>Basidiomycota</taxon>
        <taxon>Ustilaginomycotina</taxon>
        <taxon>Ustilaginomycetes</taxon>
        <taxon>Ustilaginales</taxon>
        <taxon>Ustilaginaceae</taxon>
        <taxon>Pseudozyma</taxon>
    </lineage>
</organism>
<evidence type="ECO:0008006" key="7">
    <source>
        <dbReference type="Google" id="ProtNLM"/>
    </source>
</evidence>
<dbReference type="SUPFAM" id="SSF53335">
    <property type="entry name" value="S-adenosyl-L-methionine-dependent methyltransferases"/>
    <property type="match status" value="1"/>
</dbReference>
<evidence type="ECO:0000256" key="3">
    <source>
        <dbReference type="ARBA" id="ARBA00022691"/>
    </source>
</evidence>
<dbReference type="Proteomes" id="UP000053664">
    <property type="component" value="Unassembled WGS sequence"/>
</dbReference>
<dbReference type="InterPro" id="IPR050362">
    <property type="entry name" value="Cation-dep_OMT"/>
</dbReference>
<dbReference type="RefSeq" id="XP_007879911.1">
    <property type="nucleotide sequence ID" value="XM_007881720.1"/>
</dbReference>
<dbReference type="GO" id="GO:0032259">
    <property type="term" value="P:methylation"/>
    <property type="evidence" value="ECO:0007669"/>
    <property type="project" value="UniProtKB-KW"/>
</dbReference>
<dbReference type="GeneID" id="19318303"/>
<sequence length="279" mass="30242">MSDGIPAETPLLSASKLLASILSSSSEGQPLSSSSLAKLKLAHKLLSNLDPYLDEVSSKAPEIQKPLLKATAENDWEGAWKRGETMFQLTPAWSAGAYEGNFVGMMTRIMNAKNALEVGMFTGTTTVCIASSLPKDGKVIALEIDPYLANFVKPHFDASGHGDKIDVRVGGAAESLVKIGEEGHQFEIIFIDADKPGYLSYYKTIMEKNLLKKGGLLVVDNTLYKGSPFAPEIVDFDDEISKPNADAITEFNKVVAADERVEVVLLPLRDGVTFIMNKE</sequence>
<dbReference type="GO" id="GO:0008171">
    <property type="term" value="F:O-methyltransferase activity"/>
    <property type="evidence" value="ECO:0007669"/>
    <property type="project" value="InterPro"/>
</dbReference>
<dbReference type="OrthoDB" id="10251242at2759"/>
<dbReference type="eggNOG" id="KOG1663">
    <property type="taxonomic scope" value="Eukaryota"/>
</dbReference>
<evidence type="ECO:0000256" key="1">
    <source>
        <dbReference type="ARBA" id="ARBA00022603"/>
    </source>
</evidence>
<dbReference type="GO" id="GO:0008757">
    <property type="term" value="F:S-adenosylmethionine-dependent methyltransferase activity"/>
    <property type="evidence" value="ECO:0007669"/>
    <property type="project" value="TreeGrafter"/>
</dbReference>
<dbReference type="InterPro" id="IPR029063">
    <property type="entry name" value="SAM-dependent_MTases_sf"/>
</dbReference>
<evidence type="ECO:0000313" key="5">
    <source>
        <dbReference type="EMBL" id="EPQ28370.1"/>
    </source>
</evidence>
<reference evidence="5 6" key="1">
    <citation type="journal article" date="2013" name="Plant Cell">
        <title>The transition from a phytopathogenic smut ancestor to an anamorphic biocontrol agent deciphered by comparative whole-genome analysis.</title>
        <authorList>
            <person name="Lefebvre F."/>
            <person name="Joly D.L."/>
            <person name="Labbe C."/>
            <person name="Teichmann B."/>
            <person name="Linning R."/>
            <person name="Belzile F."/>
            <person name="Bakkeren G."/>
            <person name="Belanger R.R."/>
        </authorList>
    </citation>
    <scope>NUCLEOTIDE SEQUENCE [LARGE SCALE GENOMIC DNA]</scope>
    <source>
        <strain evidence="5 6">PF-1</strain>
    </source>
</reference>
<dbReference type="PROSITE" id="PS51682">
    <property type="entry name" value="SAM_OMT_I"/>
    <property type="match status" value="1"/>
</dbReference>
<keyword evidence="1" id="KW-0489">Methyltransferase</keyword>
<comment type="similarity">
    <text evidence="4">Belongs to the class I-like SAM-binding methyltransferase superfamily. Cation-dependent O-methyltransferase family.</text>
</comment>
<dbReference type="Pfam" id="PF01596">
    <property type="entry name" value="Methyltransf_3"/>
    <property type="match status" value="1"/>
</dbReference>